<evidence type="ECO:0000256" key="1">
    <source>
        <dbReference type="ARBA" id="ARBA00022553"/>
    </source>
</evidence>
<feature type="region of interest" description="Disordered" evidence="7">
    <location>
        <begin position="839"/>
        <end position="876"/>
    </location>
</feature>
<evidence type="ECO:0000313" key="9">
    <source>
        <dbReference type="Proteomes" id="UP000050795"/>
    </source>
</evidence>
<dbReference type="AlphaFoldDB" id="A0AA85K1P7"/>
<feature type="compositionally biased region" description="Polar residues" evidence="7">
    <location>
        <begin position="738"/>
        <end position="747"/>
    </location>
</feature>
<dbReference type="PROSITE" id="PS50118">
    <property type="entry name" value="HMG_BOX_2"/>
    <property type="match status" value="1"/>
</dbReference>
<keyword evidence="4" id="KW-0804">Transcription</keyword>
<dbReference type="PANTHER" id="PTHR13059:SF13">
    <property type="entry name" value="PROTEIN CAPICUA HOMOLOG"/>
    <property type="match status" value="1"/>
</dbReference>
<dbReference type="Pfam" id="PF00505">
    <property type="entry name" value="HMG_box"/>
    <property type="match status" value="1"/>
</dbReference>
<reference evidence="9" key="1">
    <citation type="submission" date="2022-06" db="EMBL/GenBank/DDBJ databases">
        <authorList>
            <person name="Berger JAMES D."/>
            <person name="Berger JAMES D."/>
        </authorList>
    </citation>
    <scope>NUCLEOTIDE SEQUENCE [LARGE SCALE GENOMIC DNA]</scope>
</reference>
<dbReference type="InterPro" id="IPR058606">
    <property type="entry name" value="HTH_Cic_C"/>
</dbReference>
<evidence type="ECO:0000256" key="6">
    <source>
        <dbReference type="PROSITE-ProRule" id="PRU00267"/>
    </source>
</evidence>
<proteinExistence type="predicted"/>
<keyword evidence="2" id="KW-0805">Transcription regulation</keyword>
<name>A0AA85K1P7_TRIRE</name>
<dbReference type="WBParaSite" id="TREG1_55280.1">
    <property type="protein sequence ID" value="TREG1_55280.1"/>
    <property type="gene ID" value="TREG1_55280"/>
</dbReference>
<feature type="compositionally biased region" description="Polar residues" evidence="7">
    <location>
        <begin position="303"/>
        <end position="317"/>
    </location>
</feature>
<dbReference type="Gene3D" id="1.10.30.10">
    <property type="entry name" value="High mobility group box domain"/>
    <property type="match status" value="1"/>
</dbReference>
<feature type="DNA-binding region" description="HMG box" evidence="6">
    <location>
        <begin position="233"/>
        <end position="301"/>
    </location>
</feature>
<evidence type="ECO:0000313" key="10">
    <source>
        <dbReference type="WBParaSite" id="TREG1_55280.1"/>
    </source>
</evidence>
<feature type="region of interest" description="Disordered" evidence="7">
    <location>
        <begin position="303"/>
        <end position="328"/>
    </location>
</feature>
<organism evidence="9 10">
    <name type="scientific">Trichobilharzia regenti</name>
    <name type="common">Nasal bird schistosome</name>
    <dbReference type="NCBI Taxonomy" id="157069"/>
    <lineage>
        <taxon>Eukaryota</taxon>
        <taxon>Metazoa</taxon>
        <taxon>Spiralia</taxon>
        <taxon>Lophotrochozoa</taxon>
        <taxon>Platyhelminthes</taxon>
        <taxon>Trematoda</taxon>
        <taxon>Digenea</taxon>
        <taxon>Strigeidida</taxon>
        <taxon>Schistosomatoidea</taxon>
        <taxon>Schistosomatidae</taxon>
        <taxon>Trichobilharzia</taxon>
    </lineage>
</organism>
<evidence type="ECO:0000256" key="7">
    <source>
        <dbReference type="SAM" id="MobiDB-lite"/>
    </source>
</evidence>
<reference evidence="10" key="2">
    <citation type="submission" date="2023-11" db="UniProtKB">
        <authorList>
            <consortium name="WormBaseParasite"/>
        </authorList>
    </citation>
    <scope>IDENTIFICATION</scope>
</reference>
<feature type="compositionally biased region" description="Low complexity" evidence="7">
    <location>
        <begin position="911"/>
        <end position="921"/>
    </location>
</feature>
<keyword evidence="5 6" id="KW-0539">Nucleus</keyword>
<protein>
    <recommendedName>
        <fullName evidence="8">HMG box domain-containing protein</fullName>
    </recommendedName>
</protein>
<evidence type="ECO:0000256" key="5">
    <source>
        <dbReference type="ARBA" id="ARBA00023242"/>
    </source>
</evidence>
<keyword evidence="9" id="KW-1185">Reference proteome</keyword>
<feature type="region of interest" description="Disordered" evidence="7">
    <location>
        <begin position="902"/>
        <end position="921"/>
    </location>
</feature>
<dbReference type="Pfam" id="PF25981">
    <property type="entry name" value="HTH_Cic_C"/>
    <property type="match status" value="1"/>
</dbReference>
<keyword evidence="1" id="KW-0597">Phosphoprotein</keyword>
<feature type="domain" description="HMG box" evidence="8">
    <location>
        <begin position="233"/>
        <end position="301"/>
    </location>
</feature>
<evidence type="ECO:0000256" key="4">
    <source>
        <dbReference type="ARBA" id="ARBA00023163"/>
    </source>
</evidence>
<sequence length="1142" mass="128053">MTSFSLSNPGFTPILFSNTTAGPMSPIPTPLALLPILTDSISMTGSSFKNQRSSGLSSDHWDNSETDTNNSHKDNSTANQYCDRGYKDSTHHESNNNSNNNNHQWPTLSCSIEAKDQEDIKQIKQSINTNHIYHYDAELTQNSNLMDDDDDDDDKSTLPSGICNSYGATATTTDEQVMTTPNAVHSDLSKSISAQDLKESINSIIQRCKLSSHSTTATATDYNSSPLKDKKHVRRPMNAFIIFSMRHRSEVHRLYPNKDNRVASQILGDWWYRLNASEKAPYQELARELKAAHFQSFPNWKWSSKQRRNSGNTVNNNKKADTMDSCHSDLKTSTTQLTTDCDKLSMDEKCSVKNISNLKSLSSNESDSLVKKQSLTSLPLNMESNEDCKSIVEIEEANKHTINEENDIIGDDSNKLEPNLSSALNQCQSNGLYLLLHAVEYLNKNNYNNNIPVNELLENSALDVNVGLDCQINTDKSHTASITDCDKCDSDGNDGVDSTKVSQLEILSPPTLTSESYDDKSLPMNTSEKSLYVDSSENVDSTLLIDIPSVLKTSDDCVDTSNTQGENHSSQIPNDIAFSHSVVNSSSPIDVKSSCSLTSELSSETSKSPEASVHSGGPLTEAQESNLLYSLTVNSKHVLPAVSVKAGSFTEPDYSVPTENIQQLKENPYETVISKRCNRSDVKSLEDVNIIHNLKSKNCTTNTTSAMNATVQQLSLMEETKEKEEEEKEEEGEEHSVLDNQSKSFTNDNHDYHRQTTSSKLRPPPLKLQSSTLFDSENVNHTINNKYSESICGKSTHRTPLSADAANRCCKRKFDENMENILTRINFRRRFSYLPKFKPNSTHELLSPVSPSQFPPMKTTQINSQTENESTGQPVNTDANQQQIYILTSPTSHLSDSENIHQCLSPQKSDNNNNSNNNNNNKCIQYEDNMFFGKNFPNPNEMKWISCNSSRSHLLPTSSRLLKNQPIAPKSNQLNKMSVIPSNIFDVNTISSRSILHMRRKLVLDLFQEYGLFPSIPAIIRFQQSYSYYFPNRQSLQLKIREVRRRIMQVNSPSNLKPTDAYFNQPVDRKTFKDEEDDVKDNDDVGVKVNSVKVSFRTLKHSTYSSMKSTVNRLSDYTNKCYNKNSNNSTSIILSSSNPLVV</sequence>
<dbReference type="InterPro" id="IPR058607">
    <property type="entry name" value="HMG-box_Cic-like"/>
</dbReference>
<keyword evidence="3 6" id="KW-0238">DNA-binding</keyword>
<dbReference type="InterPro" id="IPR009071">
    <property type="entry name" value="HMG_box_dom"/>
</dbReference>
<accession>A0AA85K1P7</accession>
<feature type="compositionally biased region" description="Acidic residues" evidence="7">
    <location>
        <begin position="724"/>
        <end position="733"/>
    </location>
</feature>
<dbReference type="GO" id="GO:0000977">
    <property type="term" value="F:RNA polymerase II transcription regulatory region sequence-specific DNA binding"/>
    <property type="evidence" value="ECO:0007669"/>
    <property type="project" value="TreeGrafter"/>
</dbReference>
<feature type="compositionally biased region" description="Polar residues" evidence="7">
    <location>
        <begin position="47"/>
        <end position="57"/>
    </location>
</feature>
<dbReference type="SMART" id="SM00398">
    <property type="entry name" value="HMG"/>
    <property type="match status" value="1"/>
</dbReference>
<dbReference type="GO" id="GO:0005634">
    <property type="term" value="C:nucleus"/>
    <property type="evidence" value="ECO:0007669"/>
    <property type="project" value="UniProtKB-UniRule"/>
</dbReference>
<dbReference type="InterPro" id="IPR052412">
    <property type="entry name" value="CC-Dev_Transcription_Reg"/>
</dbReference>
<feature type="region of interest" description="Disordered" evidence="7">
    <location>
        <begin position="718"/>
        <end position="769"/>
    </location>
</feature>
<dbReference type="CDD" id="cd21990">
    <property type="entry name" value="HMG-box_CIC-like"/>
    <property type="match status" value="1"/>
</dbReference>
<feature type="compositionally biased region" description="Basic and acidic residues" evidence="7">
    <location>
        <begin position="84"/>
        <end position="94"/>
    </location>
</feature>
<dbReference type="SUPFAM" id="SSF47095">
    <property type="entry name" value="HMG-box"/>
    <property type="match status" value="1"/>
</dbReference>
<dbReference type="Proteomes" id="UP000050795">
    <property type="component" value="Unassembled WGS sequence"/>
</dbReference>
<feature type="region of interest" description="Disordered" evidence="7">
    <location>
        <begin position="47"/>
        <end position="106"/>
    </location>
</feature>
<dbReference type="GO" id="GO:0000981">
    <property type="term" value="F:DNA-binding transcription factor activity, RNA polymerase II-specific"/>
    <property type="evidence" value="ECO:0007669"/>
    <property type="project" value="TreeGrafter"/>
</dbReference>
<dbReference type="InterPro" id="IPR036910">
    <property type="entry name" value="HMG_box_dom_sf"/>
</dbReference>
<feature type="compositionally biased region" description="Basic and acidic residues" evidence="7">
    <location>
        <begin position="318"/>
        <end position="328"/>
    </location>
</feature>
<dbReference type="PANTHER" id="PTHR13059">
    <property type="entry name" value="HMG-BOX TRANSCRIPTION FACTOR BBX"/>
    <property type="match status" value="1"/>
</dbReference>
<evidence type="ECO:0000256" key="2">
    <source>
        <dbReference type="ARBA" id="ARBA00023015"/>
    </source>
</evidence>
<evidence type="ECO:0000256" key="3">
    <source>
        <dbReference type="ARBA" id="ARBA00023125"/>
    </source>
</evidence>
<evidence type="ECO:0000259" key="8">
    <source>
        <dbReference type="PROSITE" id="PS50118"/>
    </source>
</evidence>